<dbReference type="PANTHER" id="PTHR22912:SF151">
    <property type="entry name" value="DIHYDROLIPOYL DEHYDROGENASE, MITOCHONDRIAL"/>
    <property type="match status" value="1"/>
</dbReference>
<organism evidence="4 5">
    <name type="scientific">Virgibacillus byunsanensis</name>
    <dbReference type="NCBI Taxonomy" id="570945"/>
    <lineage>
        <taxon>Bacteria</taxon>
        <taxon>Bacillati</taxon>
        <taxon>Bacillota</taxon>
        <taxon>Bacilli</taxon>
        <taxon>Bacillales</taxon>
        <taxon>Bacillaceae</taxon>
        <taxon>Virgibacillus</taxon>
    </lineage>
</organism>
<gene>
    <name evidence="4" type="ORF">ACFQ3N_00620</name>
</gene>
<dbReference type="EMBL" id="JBHTKJ010000001">
    <property type="protein sequence ID" value="MFD1036930.1"/>
    <property type="molecule type" value="Genomic_DNA"/>
</dbReference>
<evidence type="ECO:0000313" key="4">
    <source>
        <dbReference type="EMBL" id="MFD1036930.1"/>
    </source>
</evidence>
<evidence type="ECO:0000259" key="3">
    <source>
        <dbReference type="Pfam" id="PF02852"/>
    </source>
</evidence>
<keyword evidence="5" id="KW-1185">Reference proteome</keyword>
<evidence type="ECO:0000256" key="2">
    <source>
        <dbReference type="ARBA" id="ARBA00023027"/>
    </source>
</evidence>
<dbReference type="PRINTS" id="PR00411">
    <property type="entry name" value="PNDRDTASEI"/>
</dbReference>
<accession>A0ABW3LEW7</accession>
<dbReference type="RefSeq" id="WP_390358740.1">
    <property type="nucleotide sequence ID" value="NZ_JBHTKJ010000001.1"/>
</dbReference>
<dbReference type="Pfam" id="PF02852">
    <property type="entry name" value="Pyr_redox_dim"/>
    <property type="match status" value="1"/>
</dbReference>
<dbReference type="Gene3D" id="3.30.390.30">
    <property type="match status" value="1"/>
</dbReference>
<name>A0ABW3LEW7_9BACI</name>
<dbReference type="InterPro" id="IPR004099">
    <property type="entry name" value="Pyr_nucl-diS_OxRdtase_dimer"/>
</dbReference>
<dbReference type="SUPFAM" id="SSF55424">
    <property type="entry name" value="FAD/NAD-linked reductases, dimerisation (C-terminal) domain"/>
    <property type="match status" value="1"/>
</dbReference>
<evidence type="ECO:0000313" key="5">
    <source>
        <dbReference type="Proteomes" id="UP001597040"/>
    </source>
</evidence>
<dbReference type="Proteomes" id="UP001597040">
    <property type="component" value="Unassembled WGS sequence"/>
</dbReference>
<sequence length="152" mass="16250">MLTPVASYEGRVATKNAIKNNIEEVDYSLVTRTTFTHPPISSIGLTEQEAIEKGMEIDSNRLDFADVGSAVVLGETRGFVKLISDKQSKHLVGAHIVGPKAEELIHEIAIAMKGKLTIADLSEIISIHPSISEAVIGTAISADKGYQESCCG</sequence>
<dbReference type="InterPro" id="IPR016156">
    <property type="entry name" value="FAD/NAD-linked_Rdtase_dimer_sf"/>
</dbReference>
<proteinExistence type="inferred from homology"/>
<comment type="caution">
    <text evidence="4">The sequence shown here is derived from an EMBL/GenBank/DDBJ whole genome shotgun (WGS) entry which is preliminary data.</text>
</comment>
<evidence type="ECO:0000256" key="1">
    <source>
        <dbReference type="ARBA" id="ARBA00007532"/>
    </source>
</evidence>
<dbReference type="InterPro" id="IPR050151">
    <property type="entry name" value="Class-I_Pyr_Nuc-Dis_Oxidored"/>
</dbReference>
<reference evidence="5" key="1">
    <citation type="journal article" date="2019" name="Int. J. Syst. Evol. Microbiol.">
        <title>The Global Catalogue of Microorganisms (GCM) 10K type strain sequencing project: providing services to taxonomists for standard genome sequencing and annotation.</title>
        <authorList>
            <consortium name="The Broad Institute Genomics Platform"/>
            <consortium name="The Broad Institute Genome Sequencing Center for Infectious Disease"/>
            <person name="Wu L."/>
            <person name="Ma J."/>
        </authorList>
    </citation>
    <scope>NUCLEOTIDE SEQUENCE [LARGE SCALE GENOMIC DNA]</scope>
    <source>
        <strain evidence="5">CCUG 56754</strain>
    </source>
</reference>
<keyword evidence="2" id="KW-0520">NAD</keyword>
<feature type="domain" description="Pyridine nucleotide-disulphide oxidoreductase dimerisation" evidence="3">
    <location>
        <begin position="31"/>
        <end position="135"/>
    </location>
</feature>
<comment type="similarity">
    <text evidence="1">Belongs to the class-I pyridine nucleotide-disulfide oxidoreductase family.</text>
</comment>
<dbReference type="PANTHER" id="PTHR22912">
    <property type="entry name" value="DISULFIDE OXIDOREDUCTASE"/>
    <property type="match status" value="1"/>
</dbReference>
<protein>
    <recommendedName>
        <fullName evidence="3">Pyridine nucleotide-disulphide oxidoreductase dimerisation domain-containing protein</fullName>
    </recommendedName>
</protein>